<evidence type="ECO:0000313" key="5">
    <source>
        <dbReference type="EMBL" id="TQV73044.1"/>
    </source>
</evidence>
<evidence type="ECO:0000256" key="3">
    <source>
        <dbReference type="PROSITE-ProRule" id="PRU00169"/>
    </source>
</evidence>
<dbReference type="Proteomes" id="UP000317839">
    <property type="component" value="Unassembled WGS sequence"/>
</dbReference>
<dbReference type="PROSITE" id="PS50110">
    <property type="entry name" value="RESPONSE_REGULATORY"/>
    <property type="match status" value="1"/>
</dbReference>
<dbReference type="Pfam" id="PF00072">
    <property type="entry name" value="Response_reg"/>
    <property type="match status" value="1"/>
</dbReference>
<organism evidence="5 6">
    <name type="scientific">Aliikangiella marina</name>
    <dbReference type="NCBI Taxonomy" id="1712262"/>
    <lineage>
        <taxon>Bacteria</taxon>
        <taxon>Pseudomonadati</taxon>
        <taxon>Pseudomonadota</taxon>
        <taxon>Gammaproteobacteria</taxon>
        <taxon>Oceanospirillales</taxon>
        <taxon>Pleioneaceae</taxon>
        <taxon>Aliikangiella</taxon>
    </lineage>
</organism>
<evidence type="ECO:0000313" key="6">
    <source>
        <dbReference type="Proteomes" id="UP000317839"/>
    </source>
</evidence>
<dbReference type="PANTHER" id="PTHR44591:SF24">
    <property type="entry name" value="PROTEIN-GLUTAMATE METHYLESTERASE_PROTEIN-GLUTAMINE GLUTAMINASE 1"/>
    <property type="match status" value="1"/>
</dbReference>
<dbReference type="InterPro" id="IPR028976">
    <property type="entry name" value="CheC-like_sf"/>
</dbReference>
<dbReference type="PANTHER" id="PTHR44591">
    <property type="entry name" value="STRESS RESPONSE REGULATOR PROTEIN 1"/>
    <property type="match status" value="1"/>
</dbReference>
<evidence type="ECO:0000256" key="1">
    <source>
        <dbReference type="ARBA" id="ARBA00022500"/>
    </source>
</evidence>
<reference evidence="5 6" key="1">
    <citation type="submission" date="2019-06" db="EMBL/GenBank/DDBJ databases">
        <title>Draft genome of Aliikangiella marina GYP-15.</title>
        <authorList>
            <person name="Wang G."/>
        </authorList>
    </citation>
    <scope>NUCLEOTIDE SEQUENCE [LARGE SCALE GENOMIC DNA]</scope>
    <source>
        <strain evidence="5 6">GYP-15</strain>
    </source>
</reference>
<name>A0A545T737_9GAMM</name>
<comment type="caution">
    <text evidence="5">The sequence shown here is derived from an EMBL/GenBank/DDBJ whole genome shotgun (WGS) entry which is preliminary data.</text>
</comment>
<feature type="modified residue" description="4-aspartylphosphate" evidence="3">
    <location>
        <position position="54"/>
    </location>
</feature>
<feature type="domain" description="Response regulatory" evidence="4">
    <location>
        <begin position="4"/>
        <end position="119"/>
    </location>
</feature>
<keyword evidence="2 3" id="KW-0597">Phosphoprotein</keyword>
<protein>
    <submittedName>
        <fullName evidence="5">Response regulator</fullName>
    </submittedName>
</protein>
<dbReference type="InterPro" id="IPR011006">
    <property type="entry name" value="CheY-like_superfamily"/>
</dbReference>
<sequence>MTTTVLICDDSRMARNQLARCLPPEWDVDIHFAEDGQHCLEVAAEVDPALIFLDLNMPEMDGYETLEEFRAQDFEYDVIVVSGDIQPDAQARVIGLGALNFIKKPVSKEKMLETLDLHGFYHAPDSAPETPQVERVVEQTDLNDQATFIDACQEITNVAMGRAGDSLARFLDVFVELPVPKVNLIEIGELIMALQFSEQESTVSSVCQGFIGPGISGEALLIFNDSSFSNIARLMKYKGKIDDSVELELLMDTANILVGACLQGISDQLDLSLSQGHPVVLGQHVQIADLLANDKPWNKTLSIEINYSIENESVDCDLLLLFTEDCIDTLKQRISYIV</sequence>
<proteinExistence type="predicted"/>
<dbReference type="AlphaFoldDB" id="A0A545T737"/>
<dbReference type="SUPFAM" id="SSF52172">
    <property type="entry name" value="CheY-like"/>
    <property type="match status" value="1"/>
</dbReference>
<gene>
    <name evidence="5" type="ORF">FLL45_16415</name>
</gene>
<dbReference type="CDD" id="cd17910">
    <property type="entry name" value="CheC_ClassII"/>
    <property type="match status" value="1"/>
</dbReference>
<dbReference type="GO" id="GO:0006935">
    <property type="term" value="P:chemotaxis"/>
    <property type="evidence" value="ECO:0007669"/>
    <property type="project" value="UniProtKB-KW"/>
</dbReference>
<keyword evidence="1" id="KW-0145">Chemotaxis</keyword>
<dbReference type="InterPro" id="IPR050595">
    <property type="entry name" value="Bact_response_regulator"/>
</dbReference>
<accession>A0A545T737</accession>
<evidence type="ECO:0000256" key="2">
    <source>
        <dbReference type="ARBA" id="ARBA00022553"/>
    </source>
</evidence>
<dbReference type="GO" id="GO:0000160">
    <property type="term" value="P:phosphorelay signal transduction system"/>
    <property type="evidence" value="ECO:0007669"/>
    <property type="project" value="InterPro"/>
</dbReference>
<dbReference type="Gene3D" id="3.40.50.2300">
    <property type="match status" value="1"/>
</dbReference>
<evidence type="ECO:0000259" key="4">
    <source>
        <dbReference type="PROSITE" id="PS50110"/>
    </source>
</evidence>
<dbReference type="SUPFAM" id="SSF103039">
    <property type="entry name" value="CheC-like"/>
    <property type="match status" value="1"/>
</dbReference>
<dbReference type="Gene3D" id="3.40.1550.10">
    <property type="entry name" value="CheC-like"/>
    <property type="match status" value="1"/>
</dbReference>
<keyword evidence="6" id="KW-1185">Reference proteome</keyword>
<dbReference type="InterPro" id="IPR001789">
    <property type="entry name" value="Sig_transdc_resp-reg_receiver"/>
</dbReference>
<dbReference type="SMART" id="SM00448">
    <property type="entry name" value="REC"/>
    <property type="match status" value="1"/>
</dbReference>
<dbReference type="RefSeq" id="WP_142943182.1">
    <property type="nucleotide sequence ID" value="NZ_VIKR01000004.1"/>
</dbReference>
<dbReference type="EMBL" id="VIKR01000004">
    <property type="protein sequence ID" value="TQV73044.1"/>
    <property type="molecule type" value="Genomic_DNA"/>
</dbReference>
<dbReference type="CDD" id="cd17593">
    <property type="entry name" value="REC_CheC-like"/>
    <property type="match status" value="1"/>
</dbReference>
<dbReference type="OrthoDB" id="281471at2"/>